<name>A0AA40VSJ4_9NOST</name>
<gene>
    <name evidence="2" type="ORF">FNW02_20945</name>
</gene>
<organism evidence="2 3">
    <name type="scientific">Komarekiella delphini-convector SJRDD-AB1</name>
    <dbReference type="NCBI Taxonomy" id="2593771"/>
    <lineage>
        <taxon>Bacteria</taxon>
        <taxon>Bacillati</taxon>
        <taxon>Cyanobacteriota</taxon>
        <taxon>Cyanophyceae</taxon>
        <taxon>Nostocales</taxon>
        <taxon>Nostocaceae</taxon>
        <taxon>Komarekiella</taxon>
        <taxon>Komarekiella delphini-convector</taxon>
    </lineage>
</organism>
<proteinExistence type="predicted"/>
<evidence type="ECO:0000259" key="1">
    <source>
        <dbReference type="Pfam" id="PF04717"/>
    </source>
</evidence>
<dbReference type="Pfam" id="PF04717">
    <property type="entry name" value="Phage_base_V"/>
    <property type="match status" value="1"/>
</dbReference>
<dbReference type="Proteomes" id="UP001165986">
    <property type="component" value="Unassembled WGS sequence"/>
</dbReference>
<protein>
    <recommendedName>
        <fullName evidence="1">Gp5/Type VI secretion system Vgr protein OB-fold domain-containing protein</fullName>
    </recommendedName>
</protein>
<dbReference type="EMBL" id="VJXY01000024">
    <property type="protein sequence ID" value="MBD6618222.1"/>
    <property type="molecule type" value="Genomic_DNA"/>
</dbReference>
<dbReference type="SUPFAM" id="SSF69255">
    <property type="entry name" value="gp5 N-terminal domain-like"/>
    <property type="match status" value="1"/>
</dbReference>
<feature type="domain" description="Gp5/Type VI secretion system Vgr protein OB-fold" evidence="1">
    <location>
        <begin position="8"/>
        <end position="82"/>
    </location>
</feature>
<sequence>MPQFFGKYRGKVAANKDPLHLGRVQVQVAAVYGEGRVSWAMPSTPYAGKDIGFFAIPPINTNVWVEFEKGDPDYPIWSGCFWNEGELPQNARVEDPVKVQVFRAEGITLTWSNLGENKGVTLEVESPVVERKLKLVFNADGIELNNKDETTIKLKADVIELKNRNNSTITIRADNIQLQESGIEVKLTANSIDLTCAPATIKLSTSSGIELSNLPATAKFSSSGMEMSATPASLKISPAAIELSNTAANIKISPVAVNVNNGALEVI</sequence>
<dbReference type="Gene3D" id="2.40.50.230">
    <property type="entry name" value="Gp5 N-terminal domain"/>
    <property type="match status" value="1"/>
</dbReference>
<dbReference type="AlphaFoldDB" id="A0AA40VSJ4"/>
<dbReference type="RefSeq" id="WP_191759439.1">
    <property type="nucleotide sequence ID" value="NZ_VJXY01000024.1"/>
</dbReference>
<reference evidence="2" key="1">
    <citation type="submission" date="2019-07" db="EMBL/GenBank/DDBJ databases">
        <title>Toxilogical consequences of a new and cryptic species of cyanobacteria (Komarekiella delphini-convector) recovered from the epidermis of a bottlenose dolphin and 1500 ft. in the air.</title>
        <authorList>
            <person name="Brown A.O."/>
            <person name="Dvorak P."/>
            <person name="Villanueva C.D."/>
            <person name="Foss A.J."/>
            <person name="Garvey A.D."/>
            <person name="Gibson Q.A."/>
            <person name="Johansen J.R."/>
            <person name="Casamatta D.A."/>
        </authorList>
    </citation>
    <scope>NUCLEOTIDE SEQUENCE</scope>
    <source>
        <strain evidence="2">SJRDD-AB1</strain>
    </source>
</reference>
<keyword evidence="3" id="KW-1185">Reference proteome</keyword>
<dbReference type="InterPro" id="IPR006531">
    <property type="entry name" value="Gp5/Vgr_OB"/>
</dbReference>
<evidence type="ECO:0000313" key="2">
    <source>
        <dbReference type="EMBL" id="MBD6618222.1"/>
    </source>
</evidence>
<evidence type="ECO:0000313" key="3">
    <source>
        <dbReference type="Proteomes" id="UP001165986"/>
    </source>
</evidence>
<accession>A0AA40VSJ4</accession>
<dbReference type="InterPro" id="IPR037026">
    <property type="entry name" value="Vgr_OB-fold_dom_sf"/>
</dbReference>
<comment type="caution">
    <text evidence="2">The sequence shown here is derived from an EMBL/GenBank/DDBJ whole genome shotgun (WGS) entry which is preliminary data.</text>
</comment>